<gene>
    <name evidence="1" type="ORF">CEXT_431861</name>
</gene>
<sequence>MSTSFGGSNSIWRHMRSSLQMIYSARGGNCGRLIAPHQSYLCQFVRPEEDVSALTSSEIFSEFLPDSELRIPEPNESDPLDRSTCPRLSAGQTLFGDTCDNLSNDLFRTRWKLWTVDCSSSIISVVVAWEGVEESFYVEETSVQSGDGWKEAPVTNGCPNCTGWTQLTRLDGDLFHPFWLPKTFPK</sequence>
<organism evidence="1 2">
    <name type="scientific">Caerostris extrusa</name>
    <name type="common">Bark spider</name>
    <name type="synonym">Caerostris bankana</name>
    <dbReference type="NCBI Taxonomy" id="172846"/>
    <lineage>
        <taxon>Eukaryota</taxon>
        <taxon>Metazoa</taxon>
        <taxon>Ecdysozoa</taxon>
        <taxon>Arthropoda</taxon>
        <taxon>Chelicerata</taxon>
        <taxon>Arachnida</taxon>
        <taxon>Araneae</taxon>
        <taxon>Araneomorphae</taxon>
        <taxon>Entelegynae</taxon>
        <taxon>Araneoidea</taxon>
        <taxon>Araneidae</taxon>
        <taxon>Caerostris</taxon>
    </lineage>
</organism>
<evidence type="ECO:0000313" key="2">
    <source>
        <dbReference type="Proteomes" id="UP001054945"/>
    </source>
</evidence>
<evidence type="ECO:0000313" key="1">
    <source>
        <dbReference type="EMBL" id="GIY44294.1"/>
    </source>
</evidence>
<dbReference type="AlphaFoldDB" id="A0AAV4TF49"/>
<protein>
    <submittedName>
        <fullName evidence="1">Uncharacterized protein</fullName>
    </submittedName>
</protein>
<accession>A0AAV4TF49</accession>
<keyword evidence="2" id="KW-1185">Reference proteome</keyword>
<comment type="caution">
    <text evidence="1">The sequence shown here is derived from an EMBL/GenBank/DDBJ whole genome shotgun (WGS) entry which is preliminary data.</text>
</comment>
<proteinExistence type="predicted"/>
<name>A0AAV4TF49_CAEEX</name>
<dbReference type="Proteomes" id="UP001054945">
    <property type="component" value="Unassembled WGS sequence"/>
</dbReference>
<reference evidence="1 2" key="1">
    <citation type="submission" date="2021-06" db="EMBL/GenBank/DDBJ databases">
        <title>Caerostris extrusa draft genome.</title>
        <authorList>
            <person name="Kono N."/>
            <person name="Arakawa K."/>
        </authorList>
    </citation>
    <scope>NUCLEOTIDE SEQUENCE [LARGE SCALE GENOMIC DNA]</scope>
</reference>
<dbReference type="EMBL" id="BPLR01011123">
    <property type="protein sequence ID" value="GIY44294.1"/>
    <property type="molecule type" value="Genomic_DNA"/>
</dbReference>